<dbReference type="EMBL" id="CABPRJ010002367">
    <property type="protein sequence ID" value="VVC43099.1"/>
    <property type="molecule type" value="Genomic_DNA"/>
</dbReference>
<proteinExistence type="predicted"/>
<keyword evidence="2" id="KW-1185">Reference proteome</keyword>
<accession>A0A5E4NHG2</accession>
<protein>
    <submittedName>
        <fullName evidence="1">Uncharacterized protein</fullName>
    </submittedName>
</protein>
<evidence type="ECO:0000313" key="1">
    <source>
        <dbReference type="EMBL" id="VVC43099.1"/>
    </source>
</evidence>
<dbReference type="PANTHER" id="PTHR35841">
    <property type="entry name" value="PHOSPHONATES-BINDING PERIPLASMIC PROTEIN"/>
    <property type="match status" value="1"/>
</dbReference>
<dbReference type="OrthoDB" id="5310573at2759"/>
<dbReference type="SUPFAM" id="SSF53850">
    <property type="entry name" value="Periplasmic binding protein-like II"/>
    <property type="match status" value="1"/>
</dbReference>
<dbReference type="Proteomes" id="UP000325440">
    <property type="component" value="Unassembled WGS sequence"/>
</dbReference>
<dbReference type="AlphaFoldDB" id="A0A5E4NHG2"/>
<sequence length="280" mass="31718">MAPSLRLVSYLVPSQPVELYECVAHYLEEELSIRVTLHYESRDPIQLFKSRPDPFTSDEADIGFLNPMQYLMMKKLLSKKFKLLPITPVFVHPKNAAHKPGYYVDIIMHTDVQKTVKTFLDLRGCNWGYSNDNSLSSSLTIRKLLRTHGENPSFFGNTIKTGNHLLSVKMVQDKQVTAAAVDSTAFYNYKNVLYKDSDDICVLDSIGPLPPYAIVCNKKLGGELKSRIVDALLNSTTNRAWGKKFEKFGLIKYAENSDEAYTDLEFSETLDSDGLSSVYY</sequence>
<dbReference type="PANTHER" id="PTHR35841:SF1">
    <property type="entry name" value="PHOSPHONATES-BINDING PERIPLASMIC PROTEIN"/>
    <property type="match status" value="1"/>
</dbReference>
<organism evidence="1 2">
    <name type="scientific">Cinara cedri</name>
    <dbReference type="NCBI Taxonomy" id="506608"/>
    <lineage>
        <taxon>Eukaryota</taxon>
        <taxon>Metazoa</taxon>
        <taxon>Ecdysozoa</taxon>
        <taxon>Arthropoda</taxon>
        <taxon>Hexapoda</taxon>
        <taxon>Insecta</taxon>
        <taxon>Pterygota</taxon>
        <taxon>Neoptera</taxon>
        <taxon>Paraneoptera</taxon>
        <taxon>Hemiptera</taxon>
        <taxon>Sternorrhyncha</taxon>
        <taxon>Aphidomorpha</taxon>
        <taxon>Aphidoidea</taxon>
        <taxon>Aphididae</taxon>
        <taxon>Lachninae</taxon>
        <taxon>Cinara</taxon>
    </lineage>
</organism>
<gene>
    <name evidence="1" type="ORF">CINCED_3A020026</name>
</gene>
<reference evidence="1 2" key="1">
    <citation type="submission" date="2019-08" db="EMBL/GenBank/DDBJ databases">
        <authorList>
            <person name="Alioto T."/>
            <person name="Alioto T."/>
            <person name="Gomez Garrido J."/>
        </authorList>
    </citation>
    <scope>NUCLEOTIDE SEQUENCE [LARGE SCALE GENOMIC DNA]</scope>
</reference>
<dbReference type="Pfam" id="PF12974">
    <property type="entry name" value="Phosphonate-bd"/>
    <property type="match status" value="1"/>
</dbReference>
<evidence type="ECO:0000313" key="2">
    <source>
        <dbReference type="Proteomes" id="UP000325440"/>
    </source>
</evidence>
<dbReference type="Gene3D" id="3.40.190.10">
    <property type="entry name" value="Periplasmic binding protein-like II"/>
    <property type="match status" value="2"/>
</dbReference>
<name>A0A5E4NHG2_9HEMI</name>